<evidence type="ECO:0000256" key="6">
    <source>
        <dbReference type="ARBA" id="ARBA00023136"/>
    </source>
</evidence>
<comment type="caution">
    <text evidence="9">The sequence shown here is derived from an EMBL/GenBank/DDBJ whole genome shotgun (WGS) entry which is preliminary data.</text>
</comment>
<evidence type="ECO:0000256" key="5">
    <source>
        <dbReference type="ARBA" id="ARBA00022989"/>
    </source>
</evidence>
<dbReference type="GO" id="GO:0005886">
    <property type="term" value="C:plasma membrane"/>
    <property type="evidence" value="ECO:0007669"/>
    <property type="project" value="UniProtKB-SubCell"/>
</dbReference>
<accession>A0A934J978</accession>
<dbReference type="PANTHER" id="PTHR30193">
    <property type="entry name" value="ABC TRANSPORTER PERMEASE PROTEIN"/>
    <property type="match status" value="1"/>
</dbReference>
<organism evidence="9 10">
    <name type="scientific">Paenibacillus roseus</name>
    <dbReference type="NCBI Taxonomy" id="2798579"/>
    <lineage>
        <taxon>Bacteria</taxon>
        <taxon>Bacillati</taxon>
        <taxon>Bacillota</taxon>
        <taxon>Bacilli</taxon>
        <taxon>Bacillales</taxon>
        <taxon>Paenibacillaceae</taxon>
        <taxon>Paenibacillus</taxon>
    </lineage>
</organism>
<evidence type="ECO:0000256" key="1">
    <source>
        <dbReference type="ARBA" id="ARBA00004651"/>
    </source>
</evidence>
<reference evidence="9" key="1">
    <citation type="submission" date="2020-12" db="EMBL/GenBank/DDBJ databases">
        <authorList>
            <person name="Huq M.A."/>
        </authorList>
    </citation>
    <scope>NUCLEOTIDE SEQUENCE</scope>
    <source>
        <strain evidence="9">MAHUQ-46</strain>
    </source>
</reference>
<dbReference type="Pfam" id="PF00528">
    <property type="entry name" value="BPD_transp_1"/>
    <property type="match status" value="1"/>
</dbReference>
<name>A0A934J978_9BACL</name>
<proteinExistence type="inferred from homology"/>
<evidence type="ECO:0000256" key="4">
    <source>
        <dbReference type="ARBA" id="ARBA00022692"/>
    </source>
</evidence>
<dbReference type="InterPro" id="IPR000515">
    <property type="entry name" value="MetI-like"/>
</dbReference>
<feature type="transmembrane region" description="Helical" evidence="7">
    <location>
        <begin position="7"/>
        <end position="33"/>
    </location>
</feature>
<dbReference type="GO" id="GO:0055085">
    <property type="term" value="P:transmembrane transport"/>
    <property type="evidence" value="ECO:0007669"/>
    <property type="project" value="InterPro"/>
</dbReference>
<keyword evidence="3" id="KW-1003">Cell membrane</keyword>
<feature type="domain" description="ABC transmembrane type-1" evidence="8">
    <location>
        <begin position="63"/>
        <end position="276"/>
    </location>
</feature>
<comment type="similarity">
    <text evidence="7">Belongs to the binding-protein-dependent transport system permease family.</text>
</comment>
<evidence type="ECO:0000256" key="7">
    <source>
        <dbReference type="RuleBase" id="RU363032"/>
    </source>
</evidence>
<feature type="transmembrane region" description="Helical" evidence="7">
    <location>
        <begin position="255"/>
        <end position="279"/>
    </location>
</feature>
<evidence type="ECO:0000256" key="3">
    <source>
        <dbReference type="ARBA" id="ARBA00022475"/>
    </source>
</evidence>
<comment type="subcellular location">
    <subcellularLocation>
        <location evidence="1 7">Cell membrane</location>
        <topology evidence="1 7">Multi-pass membrane protein</topology>
    </subcellularLocation>
</comment>
<dbReference type="InterPro" id="IPR051393">
    <property type="entry name" value="ABC_transporter_permease"/>
</dbReference>
<feature type="transmembrane region" description="Helical" evidence="7">
    <location>
        <begin position="100"/>
        <end position="121"/>
    </location>
</feature>
<dbReference type="EMBL" id="JAELUP010000089">
    <property type="protein sequence ID" value="MBJ6362675.1"/>
    <property type="molecule type" value="Genomic_DNA"/>
</dbReference>
<sequence length="289" mass="32149">MAKRHIVLYLMPAVIFTLLFFVFPLIFAGYISLQQWNGINEMVYAGLDNFKLVFQDPVFIKAVINTLLWVAGAVLLHIPFGLLLALLLARQPRGWKVFRVLFVLPNVISTTAIAFLWYFVLHVNLGLVNNILKLMGLGALARPWLADLKTALFAHQLPFIIYAGLTMVVFLTRISAIPAELNEAAKIEGATNWQKDWYITIPLVKDAVLINIILNLAFCLRMFEYPLLMTGGGPANETVNLGLYMFKEMIIANRYGVSMAAGLMTIAVGAVVTGTTLALSCIMDRRNGI</sequence>
<keyword evidence="2 7" id="KW-0813">Transport</keyword>
<protein>
    <submittedName>
        <fullName evidence="9">Sugar ABC transporter permease</fullName>
    </submittedName>
</protein>
<dbReference type="AlphaFoldDB" id="A0A934J978"/>
<dbReference type="SUPFAM" id="SSF161098">
    <property type="entry name" value="MetI-like"/>
    <property type="match status" value="1"/>
</dbReference>
<evidence type="ECO:0000313" key="9">
    <source>
        <dbReference type="EMBL" id="MBJ6362675.1"/>
    </source>
</evidence>
<keyword evidence="5 7" id="KW-1133">Transmembrane helix</keyword>
<dbReference type="Gene3D" id="1.10.3720.10">
    <property type="entry name" value="MetI-like"/>
    <property type="match status" value="1"/>
</dbReference>
<keyword evidence="6 7" id="KW-0472">Membrane</keyword>
<feature type="transmembrane region" description="Helical" evidence="7">
    <location>
        <begin position="67"/>
        <end position="88"/>
    </location>
</feature>
<evidence type="ECO:0000259" key="8">
    <source>
        <dbReference type="PROSITE" id="PS50928"/>
    </source>
</evidence>
<feature type="transmembrane region" description="Helical" evidence="7">
    <location>
        <begin position="157"/>
        <end position="177"/>
    </location>
</feature>
<keyword evidence="10" id="KW-1185">Reference proteome</keyword>
<evidence type="ECO:0000256" key="2">
    <source>
        <dbReference type="ARBA" id="ARBA00022448"/>
    </source>
</evidence>
<dbReference type="PANTHER" id="PTHR30193:SF37">
    <property type="entry name" value="INNER MEMBRANE ABC TRANSPORTER PERMEASE PROTEIN YCJO"/>
    <property type="match status" value="1"/>
</dbReference>
<evidence type="ECO:0000313" key="10">
    <source>
        <dbReference type="Proteomes" id="UP000640274"/>
    </source>
</evidence>
<dbReference type="Proteomes" id="UP000640274">
    <property type="component" value="Unassembled WGS sequence"/>
</dbReference>
<dbReference type="CDD" id="cd06261">
    <property type="entry name" value="TM_PBP2"/>
    <property type="match status" value="1"/>
</dbReference>
<dbReference type="PROSITE" id="PS50928">
    <property type="entry name" value="ABC_TM1"/>
    <property type="match status" value="1"/>
</dbReference>
<keyword evidence="4 7" id="KW-0812">Transmembrane</keyword>
<gene>
    <name evidence="9" type="ORF">JFN88_15760</name>
</gene>
<feature type="transmembrane region" description="Helical" evidence="7">
    <location>
        <begin position="197"/>
        <end position="220"/>
    </location>
</feature>
<dbReference type="InterPro" id="IPR035906">
    <property type="entry name" value="MetI-like_sf"/>
</dbReference>